<evidence type="ECO:0000313" key="3">
    <source>
        <dbReference type="EMBL" id="API86767.1"/>
    </source>
</evidence>
<sequence>MSYHPSLEKMLDTPEIRKIKKLDLREQRDIFSSLSIEQIKRIRRPDIIEEDIKLENNTVLRHYKSKNPNGKALFFIHGGGWCLSSIDTYDHVCRYLCDQGNFDIFSLEYGLAPEHKYPIAVDHALYAYDWLYKNINKFDINSENIFAMGDSAGGNLVTIICHERQQNMPKAQILFYPAVDMYTKYESIRKFDEYKYHLTAEWCEMFLKAYLGEEIMSQPKRLREPKISPLFYEASEQPDTLIVSATHDILIDGVYAYEKKLKEQGTLVETHYDDEMYHGFMSIIGISPLPNAKIALDKTIEFINKR</sequence>
<dbReference type="PANTHER" id="PTHR48081:SF8">
    <property type="entry name" value="ALPHA_BETA HYDROLASE FOLD-3 DOMAIN-CONTAINING PROTEIN-RELATED"/>
    <property type="match status" value="1"/>
</dbReference>
<name>A0A1L4BSF6_9GAMM</name>
<dbReference type="InterPro" id="IPR013094">
    <property type="entry name" value="AB_hydrolase_3"/>
</dbReference>
<dbReference type="KEGG" id="frx:F7310_05085"/>
<reference evidence="3 4" key="1">
    <citation type="journal article" date="2016" name="Appl. Environ. Microbiol.">
        <title>Whole genome relationships among Francisella bacteria of diverse origin define new species and provide specific regions for detection.</title>
        <authorList>
            <person name="Challacombe J.F."/>
            <person name="Petersen J.M."/>
            <person name="Gallegos-Graves V."/>
            <person name="Hodge D."/>
            <person name="Pillai S."/>
            <person name="Kuske C.R."/>
        </authorList>
    </citation>
    <scope>NUCLEOTIDE SEQUENCE [LARGE SCALE GENOMIC DNA]</scope>
    <source>
        <strain evidence="4">TX07-7310</strain>
    </source>
</reference>
<organism evidence="3 4">
    <name type="scientific">Francisella uliginis</name>
    <dbReference type="NCBI Taxonomy" id="573570"/>
    <lineage>
        <taxon>Bacteria</taxon>
        <taxon>Pseudomonadati</taxon>
        <taxon>Pseudomonadota</taxon>
        <taxon>Gammaproteobacteria</taxon>
        <taxon>Thiotrichales</taxon>
        <taxon>Francisellaceae</taxon>
        <taxon>Francisella</taxon>
    </lineage>
</organism>
<dbReference type="RefSeq" id="WP_072712268.1">
    <property type="nucleotide sequence ID" value="NZ_CP016796.1"/>
</dbReference>
<dbReference type="InterPro" id="IPR050300">
    <property type="entry name" value="GDXG_lipolytic_enzyme"/>
</dbReference>
<accession>A0A1L4BSF6</accession>
<dbReference type="SUPFAM" id="SSF53474">
    <property type="entry name" value="alpha/beta-Hydrolases"/>
    <property type="match status" value="1"/>
</dbReference>
<keyword evidence="1" id="KW-0378">Hydrolase</keyword>
<gene>
    <name evidence="3" type="ORF">F7310_05085</name>
</gene>
<dbReference type="Proteomes" id="UP000184222">
    <property type="component" value="Chromosome"/>
</dbReference>
<dbReference type="Gene3D" id="3.40.50.1820">
    <property type="entry name" value="alpha/beta hydrolase"/>
    <property type="match status" value="1"/>
</dbReference>
<keyword evidence="4" id="KW-1185">Reference proteome</keyword>
<protein>
    <submittedName>
        <fullName evidence="3">Esterase</fullName>
    </submittedName>
</protein>
<dbReference type="GO" id="GO:0016787">
    <property type="term" value="F:hydrolase activity"/>
    <property type="evidence" value="ECO:0007669"/>
    <property type="project" value="UniProtKB-KW"/>
</dbReference>
<proteinExistence type="predicted"/>
<dbReference type="PANTHER" id="PTHR48081">
    <property type="entry name" value="AB HYDROLASE SUPERFAMILY PROTEIN C4A8.06C"/>
    <property type="match status" value="1"/>
</dbReference>
<evidence type="ECO:0000313" key="4">
    <source>
        <dbReference type="Proteomes" id="UP000184222"/>
    </source>
</evidence>
<dbReference type="InterPro" id="IPR029058">
    <property type="entry name" value="AB_hydrolase_fold"/>
</dbReference>
<feature type="domain" description="Alpha/beta hydrolase fold-3" evidence="2">
    <location>
        <begin position="73"/>
        <end position="281"/>
    </location>
</feature>
<dbReference type="OrthoDB" id="5729797at2"/>
<dbReference type="STRING" id="573570.F7310_05085"/>
<dbReference type="EMBL" id="CP016796">
    <property type="protein sequence ID" value="API86767.1"/>
    <property type="molecule type" value="Genomic_DNA"/>
</dbReference>
<dbReference type="AlphaFoldDB" id="A0A1L4BSF6"/>
<evidence type="ECO:0000259" key="2">
    <source>
        <dbReference type="Pfam" id="PF07859"/>
    </source>
</evidence>
<evidence type="ECO:0000256" key="1">
    <source>
        <dbReference type="ARBA" id="ARBA00022801"/>
    </source>
</evidence>
<dbReference type="Pfam" id="PF07859">
    <property type="entry name" value="Abhydrolase_3"/>
    <property type="match status" value="1"/>
</dbReference>